<sequence>MDSGIQDARFVLIGTRQLDVPASQDWCPLWDSNPVPFASNAITLPT</sequence>
<proteinExistence type="predicted"/>
<dbReference type="AlphaFoldDB" id="A0A183KW53"/>
<protein>
    <submittedName>
        <fullName evidence="3">AraC family transcriptional regulator</fullName>
    </submittedName>
</protein>
<evidence type="ECO:0000313" key="2">
    <source>
        <dbReference type="Proteomes" id="UP000279833"/>
    </source>
</evidence>
<evidence type="ECO:0000313" key="1">
    <source>
        <dbReference type="EMBL" id="VDP68684.1"/>
    </source>
</evidence>
<organism evidence="3">
    <name type="scientific">Schistosoma curassoni</name>
    <dbReference type="NCBI Taxonomy" id="6186"/>
    <lineage>
        <taxon>Eukaryota</taxon>
        <taxon>Metazoa</taxon>
        <taxon>Spiralia</taxon>
        <taxon>Lophotrochozoa</taxon>
        <taxon>Platyhelminthes</taxon>
        <taxon>Trematoda</taxon>
        <taxon>Digenea</taxon>
        <taxon>Strigeidida</taxon>
        <taxon>Schistosomatoidea</taxon>
        <taxon>Schistosomatidae</taxon>
        <taxon>Schistosoma</taxon>
    </lineage>
</organism>
<gene>
    <name evidence="1" type="ORF">SCUD_LOCUS19297</name>
</gene>
<dbReference type="WBParaSite" id="SCUD_0001930001-mRNA-1">
    <property type="protein sequence ID" value="SCUD_0001930001-mRNA-1"/>
    <property type="gene ID" value="SCUD_0001930001"/>
</dbReference>
<reference evidence="1 2" key="2">
    <citation type="submission" date="2018-11" db="EMBL/GenBank/DDBJ databases">
        <authorList>
            <consortium name="Pathogen Informatics"/>
        </authorList>
    </citation>
    <scope>NUCLEOTIDE SEQUENCE [LARGE SCALE GENOMIC DNA]</scope>
    <source>
        <strain evidence="1">Dakar</strain>
        <strain evidence="2">Dakar, Senegal</strain>
    </source>
</reference>
<reference evidence="3" key="1">
    <citation type="submission" date="2016-06" db="UniProtKB">
        <authorList>
            <consortium name="WormBaseParasite"/>
        </authorList>
    </citation>
    <scope>IDENTIFICATION</scope>
</reference>
<dbReference type="Proteomes" id="UP000279833">
    <property type="component" value="Unassembled WGS sequence"/>
</dbReference>
<name>A0A183KW53_9TREM</name>
<evidence type="ECO:0000313" key="3">
    <source>
        <dbReference type="WBParaSite" id="SCUD_0001930001-mRNA-1"/>
    </source>
</evidence>
<accession>A0A183KW53</accession>
<dbReference type="EMBL" id="UZAK01042273">
    <property type="protein sequence ID" value="VDP68684.1"/>
    <property type="molecule type" value="Genomic_DNA"/>
</dbReference>
<keyword evidence="2" id="KW-1185">Reference proteome</keyword>